<dbReference type="AlphaFoldDB" id="A0A8J3GCK7"/>
<comment type="subcellular location">
    <subcellularLocation>
        <location evidence="1">Membrane</location>
        <topology evidence="1">Multi-pass membrane protein</topology>
    </subcellularLocation>
</comment>
<accession>A0A8J3GCK7</accession>
<sequence length="157" mass="17217">MKYLFGATMLSQMITVTEWAYFTRNHPYCWTIASGIGLAFIVGGLIVRVWAIAEIGVYFDNRVHIQKDHQLIETGHYRYVRHGSYTGVYVLAMEIAVYVSAWIGLVVSALVLGWAGRTATALSGKSKRSFTTLATPTGSTCAKPVCSSPSYSKPQVG</sequence>
<keyword evidence="3 5" id="KW-1133">Transmembrane helix</keyword>
<dbReference type="GO" id="GO:0016020">
    <property type="term" value="C:membrane"/>
    <property type="evidence" value="ECO:0007669"/>
    <property type="project" value="UniProtKB-SubCell"/>
</dbReference>
<dbReference type="GO" id="GO:0004671">
    <property type="term" value="F:protein C-terminal S-isoprenylcysteine carboxyl O-methyltransferase activity"/>
    <property type="evidence" value="ECO:0007669"/>
    <property type="project" value="InterPro"/>
</dbReference>
<dbReference type="Pfam" id="PF04140">
    <property type="entry name" value="ICMT"/>
    <property type="match status" value="1"/>
</dbReference>
<keyword evidence="4 5" id="KW-0472">Membrane</keyword>
<dbReference type="PANTHER" id="PTHR12714:SF9">
    <property type="entry name" value="PROTEIN-S-ISOPRENYLCYSTEINE O-METHYLTRANSFERASE"/>
    <property type="match status" value="1"/>
</dbReference>
<dbReference type="PANTHER" id="PTHR12714">
    <property type="entry name" value="PROTEIN-S ISOPRENYLCYSTEINE O-METHYLTRANSFERASE"/>
    <property type="match status" value="1"/>
</dbReference>
<evidence type="ECO:0000256" key="1">
    <source>
        <dbReference type="ARBA" id="ARBA00004141"/>
    </source>
</evidence>
<dbReference type="Proteomes" id="UP000598271">
    <property type="component" value="Unassembled WGS sequence"/>
</dbReference>
<dbReference type="EMBL" id="BMXF01000010">
    <property type="protein sequence ID" value="GHB88931.1"/>
    <property type="molecule type" value="Genomic_DNA"/>
</dbReference>
<evidence type="ECO:0000256" key="4">
    <source>
        <dbReference type="ARBA" id="ARBA00023136"/>
    </source>
</evidence>
<comment type="caution">
    <text evidence="6">The sequence shown here is derived from an EMBL/GenBank/DDBJ whole genome shotgun (WGS) entry which is preliminary data.</text>
</comment>
<evidence type="ECO:0008006" key="8">
    <source>
        <dbReference type="Google" id="ProtNLM"/>
    </source>
</evidence>
<evidence type="ECO:0000313" key="6">
    <source>
        <dbReference type="EMBL" id="GHB88931.1"/>
    </source>
</evidence>
<evidence type="ECO:0000256" key="2">
    <source>
        <dbReference type="ARBA" id="ARBA00022692"/>
    </source>
</evidence>
<feature type="transmembrane region" description="Helical" evidence="5">
    <location>
        <begin position="95"/>
        <end position="115"/>
    </location>
</feature>
<gene>
    <name evidence="6" type="ORF">GCM10007390_51320</name>
</gene>
<protein>
    <recommendedName>
        <fullName evidence="8">Protein-S-isoprenylcysteine O-methyltransferase</fullName>
    </recommendedName>
</protein>
<dbReference type="Gene3D" id="1.20.120.1630">
    <property type="match status" value="1"/>
</dbReference>
<organism evidence="6 7">
    <name type="scientific">Persicitalea jodogahamensis</name>
    <dbReference type="NCBI Taxonomy" id="402147"/>
    <lineage>
        <taxon>Bacteria</taxon>
        <taxon>Pseudomonadati</taxon>
        <taxon>Bacteroidota</taxon>
        <taxon>Cytophagia</taxon>
        <taxon>Cytophagales</taxon>
        <taxon>Spirosomataceae</taxon>
        <taxon>Persicitalea</taxon>
    </lineage>
</organism>
<evidence type="ECO:0000256" key="5">
    <source>
        <dbReference type="SAM" id="Phobius"/>
    </source>
</evidence>
<evidence type="ECO:0000256" key="3">
    <source>
        <dbReference type="ARBA" id="ARBA00022989"/>
    </source>
</evidence>
<dbReference type="RefSeq" id="WP_308439305.1">
    <property type="nucleotide sequence ID" value="NZ_BMXF01000010.1"/>
</dbReference>
<feature type="transmembrane region" description="Helical" evidence="5">
    <location>
        <begin position="28"/>
        <end position="53"/>
    </location>
</feature>
<proteinExistence type="predicted"/>
<keyword evidence="7" id="KW-1185">Reference proteome</keyword>
<name>A0A8J3GCK7_9BACT</name>
<reference evidence="6 7" key="1">
    <citation type="journal article" date="2014" name="Int. J. Syst. Evol. Microbiol.">
        <title>Complete genome sequence of Corynebacterium casei LMG S-19264T (=DSM 44701T), isolated from a smear-ripened cheese.</title>
        <authorList>
            <consortium name="US DOE Joint Genome Institute (JGI-PGF)"/>
            <person name="Walter F."/>
            <person name="Albersmeier A."/>
            <person name="Kalinowski J."/>
            <person name="Ruckert C."/>
        </authorList>
    </citation>
    <scope>NUCLEOTIDE SEQUENCE [LARGE SCALE GENOMIC DNA]</scope>
    <source>
        <strain evidence="6 7">KCTC 12866</strain>
    </source>
</reference>
<evidence type="ECO:0000313" key="7">
    <source>
        <dbReference type="Proteomes" id="UP000598271"/>
    </source>
</evidence>
<keyword evidence="2 5" id="KW-0812">Transmembrane</keyword>
<dbReference type="InterPro" id="IPR007269">
    <property type="entry name" value="ICMT_MeTrfase"/>
</dbReference>